<dbReference type="Gene3D" id="1.20.1250.20">
    <property type="entry name" value="MFS general substrate transporter like domains"/>
    <property type="match status" value="1"/>
</dbReference>
<comment type="caution">
    <text evidence="3">The sequence shown here is derived from an EMBL/GenBank/DDBJ whole genome shotgun (WGS) entry which is preliminary data.</text>
</comment>
<gene>
    <name evidence="3" type="ORF">FAA97_05170</name>
</gene>
<feature type="transmembrane region" description="Helical" evidence="2">
    <location>
        <begin position="146"/>
        <end position="165"/>
    </location>
</feature>
<dbReference type="GO" id="GO:0008643">
    <property type="term" value="P:carbohydrate transport"/>
    <property type="evidence" value="ECO:0007669"/>
    <property type="project" value="InterPro"/>
</dbReference>
<feature type="transmembrane region" description="Helical" evidence="2">
    <location>
        <begin position="177"/>
        <end position="199"/>
    </location>
</feature>
<feature type="transmembrane region" description="Helical" evidence="2">
    <location>
        <begin position="42"/>
        <end position="60"/>
    </location>
</feature>
<organism evidence="3 4">
    <name type="scientific">Peteryoungia ipomoeae</name>
    <dbReference type="NCBI Taxonomy" id="1210932"/>
    <lineage>
        <taxon>Bacteria</taxon>
        <taxon>Pseudomonadati</taxon>
        <taxon>Pseudomonadota</taxon>
        <taxon>Alphaproteobacteria</taxon>
        <taxon>Hyphomicrobiales</taxon>
        <taxon>Rhizobiaceae</taxon>
        <taxon>Peteryoungia</taxon>
    </lineage>
</organism>
<comment type="similarity">
    <text evidence="1">Belongs to the sodium:galactoside symporter (TC 2.A.2) family.</text>
</comment>
<evidence type="ECO:0000256" key="2">
    <source>
        <dbReference type="SAM" id="Phobius"/>
    </source>
</evidence>
<feature type="transmembrane region" description="Helical" evidence="2">
    <location>
        <begin position="314"/>
        <end position="337"/>
    </location>
</feature>
<feature type="transmembrane region" description="Helical" evidence="2">
    <location>
        <begin position="400"/>
        <end position="423"/>
    </location>
</feature>
<dbReference type="GO" id="GO:0015293">
    <property type="term" value="F:symporter activity"/>
    <property type="evidence" value="ECO:0007669"/>
    <property type="project" value="InterPro"/>
</dbReference>
<dbReference type="InterPro" id="IPR036259">
    <property type="entry name" value="MFS_trans_sf"/>
</dbReference>
<accession>A0A4S8PBR6</accession>
<dbReference type="GO" id="GO:0005886">
    <property type="term" value="C:plasma membrane"/>
    <property type="evidence" value="ECO:0007669"/>
    <property type="project" value="TreeGrafter"/>
</dbReference>
<feature type="transmembrane region" description="Helical" evidence="2">
    <location>
        <begin position="262"/>
        <end position="279"/>
    </location>
</feature>
<evidence type="ECO:0000313" key="4">
    <source>
        <dbReference type="Proteomes" id="UP000308828"/>
    </source>
</evidence>
<feature type="transmembrane region" description="Helical" evidence="2">
    <location>
        <begin position="81"/>
        <end position="99"/>
    </location>
</feature>
<sequence length="445" mass="48259">MDRQTNGNARFALYALPAIPLAAIALPFYIVVPTFYAENFGISLTAIGAVLLAIRFLDAVTDPLFGWLSDRVRSRFGRRRFFFVISTPLTALSAFMLFWPPTGAGIGYLAVWGVALSIGATWSLLPYTAWGAELATGYQDRARLSGWREAATLVGSLIAITIPFVGGLDASQAFHGLAWLAVMIAVLLPSLALAAAWRVPEPKDFSRRQLALREGLKHLMRNGPFLRLVAAFLLNSFANAIPASLFIYFVGERLGRPDLQGPLLFVYFLCAIAGVPLAVRMARRFGKHRTWCVAMLAACLIFSVAGLLSEGDVVAFAIVCILTGLLLGFDLTLPAAIQADVIDEDTAVSGEQRTGLYFAAWSFTTKLSVALSAGLVFPLLDVAGFVASASGPQTPEALSMLSALYAWLPIPAKLAAIVIMWRFSLDEDAHRKLRVRLEESLVNSR</sequence>
<proteinExistence type="inferred from homology"/>
<feature type="transmembrane region" description="Helical" evidence="2">
    <location>
        <begin position="291"/>
        <end position="308"/>
    </location>
</feature>
<dbReference type="AlphaFoldDB" id="A0A4S8PBR6"/>
<keyword evidence="2" id="KW-0472">Membrane</keyword>
<feature type="transmembrane region" description="Helical" evidence="2">
    <location>
        <begin position="105"/>
        <end position="125"/>
    </location>
</feature>
<feature type="transmembrane region" description="Helical" evidence="2">
    <location>
        <begin position="225"/>
        <end position="250"/>
    </location>
</feature>
<keyword evidence="2" id="KW-1133">Transmembrane helix</keyword>
<dbReference type="OrthoDB" id="181905at2"/>
<dbReference type="PANTHER" id="PTHR11328:SF24">
    <property type="entry name" value="MAJOR FACILITATOR SUPERFAMILY (MFS) PROFILE DOMAIN-CONTAINING PROTEIN"/>
    <property type="match status" value="1"/>
</dbReference>
<evidence type="ECO:0000313" key="3">
    <source>
        <dbReference type="EMBL" id="THV25579.1"/>
    </source>
</evidence>
<feature type="transmembrane region" description="Helical" evidence="2">
    <location>
        <begin position="358"/>
        <end position="380"/>
    </location>
</feature>
<dbReference type="PANTHER" id="PTHR11328">
    <property type="entry name" value="MAJOR FACILITATOR SUPERFAMILY DOMAIN-CONTAINING PROTEIN"/>
    <property type="match status" value="1"/>
</dbReference>
<dbReference type="Proteomes" id="UP000308828">
    <property type="component" value="Unassembled WGS sequence"/>
</dbReference>
<name>A0A4S8PBR6_9HYPH</name>
<protein>
    <submittedName>
        <fullName evidence="3">MFS transporter</fullName>
    </submittedName>
</protein>
<keyword evidence="2" id="KW-0812">Transmembrane</keyword>
<evidence type="ECO:0000256" key="1">
    <source>
        <dbReference type="ARBA" id="ARBA00009617"/>
    </source>
</evidence>
<dbReference type="RefSeq" id="WP_136597415.1">
    <property type="nucleotide sequence ID" value="NZ_STGV01000001.1"/>
</dbReference>
<dbReference type="EMBL" id="STGV01000001">
    <property type="protein sequence ID" value="THV25579.1"/>
    <property type="molecule type" value="Genomic_DNA"/>
</dbReference>
<dbReference type="InterPro" id="IPR039672">
    <property type="entry name" value="MFS_2"/>
</dbReference>
<dbReference type="Pfam" id="PF13347">
    <property type="entry name" value="MFS_2"/>
    <property type="match status" value="1"/>
</dbReference>
<feature type="transmembrane region" description="Helical" evidence="2">
    <location>
        <begin position="12"/>
        <end position="36"/>
    </location>
</feature>
<dbReference type="SUPFAM" id="SSF103473">
    <property type="entry name" value="MFS general substrate transporter"/>
    <property type="match status" value="1"/>
</dbReference>
<reference evidence="3 4" key="1">
    <citation type="submission" date="2019-04" db="EMBL/GenBank/DDBJ databases">
        <title>Genome sequence of strain shin9-1.</title>
        <authorList>
            <person name="Gao J."/>
            <person name="Sun J."/>
        </authorList>
    </citation>
    <scope>NUCLEOTIDE SEQUENCE [LARGE SCALE GENOMIC DNA]</scope>
    <source>
        <strain evidence="4">shin9-1</strain>
    </source>
</reference>
<keyword evidence="4" id="KW-1185">Reference proteome</keyword>